<evidence type="ECO:0000313" key="3">
    <source>
        <dbReference type="EMBL" id="SFH74001.1"/>
    </source>
</evidence>
<dbReference type="Proteomes" id="UP000533017">
    <property type="component" value="Unassembled WGS sequence"/>
</dbReference>
<reference evidence="2 5" key="2">
    <citation type="submission" date="2020-07" db="EMBL/GenBank/DDBJ databases">
        <title>Sequencing the genomes of 1000 actinobacteria strains.</title>
        <authorList>
            <person name="Klenk H.-P."/>
        </authorList>
    </citation>
    <scope>NUCLEOTIDE SEQUENCE [LARGE SCALE GENOMIC DNA]</scope>
    <source>
        <strain evidence="2 5">DSM 45117</strain>
    </source>
</reference>
<dbReference type="InterPro" id="IPR024029">
    <property type="entry name" value="Pyridox_Oxase_FMN-dep"/>
</dbReference>
<gene>
    <name evidence="2" type="ORF">FHR37_000927</name>
    <name evidence="3" type="ORF">SAMN05421678_1362</name>
</gene>
<dbReference type="Gene3D" id="2.30.110.10">
    <property type="entry name" value="Electron Transport, Fmn-binding Protein, Chain A"/>
    <property type="match status" value="1"/>
</dbReference>
<dbReference type="PANTHER" id="PTHR42815:SF2">
    <property type="entry name" value="FAD-BINDING, PUTATIVE (AFU_ORTHOLOGUE AFUA_6G07600)-RELATED"/>
    <property type="match status" value="1"/>
</dbReference>
<dbReference type="PANTHER" id="PTHR42815">
    <property type="entry name" value="FAD-BINDING, PUTATIVE (AFU_ORTHOLOGUE AFUA_6G07600)-RELATED"/>
    <property type="match status" value="1"/>
</dbReference>
<dbReference type="InterPro" id="IPR012349">
    <property type="entry name" value="Split_barrel_FMN-bd"/>
</dbReference>
<dbReference type="Pfam" id="PF01243">
    <property type="entry name" value="PNPOx_N"/>
    <property type="match status" value="1"/>
</dbReference>
<dbReference type="EMBL" id="JACBZA010000001">
    <property type="protein sequence ID" value="NYH82076.1"/>
    <property type="molecule type" value="Genomic_DNA"/>
</dbReference>
<name>A0A1I3CIQ0_9ACTN</name>
<dbReference type="AlphaFoldDB" id="A0A1I3CIQ0"/>
<evidence type="ECO:0000313" key="4">
    <source>
        <dbReference type="Proteomes" id="UP000199052"/>
    </source>
</evidence>
<accession>A0A1I3CIQ0</accession>
<dbReference type="OrthoDB" id="9790331at2"/>
<protein>
    <recommendedName>
        <fullName evidence="1">Pyridoxamine 5'-phosphate oxidase N-terminal domain-containing protein</fullName>
    </recommendedName>
</protein>
<evidence type="ECO:0000313" key="5">
    <source>
        <dbReference type="Proteomes" id="UP000533017"/>
    </source>
</evidence>
<organism evidence="3 4">
    <name type="scientific">Actinopolymorpha cephalotaxi</name>
    <dbReference type="NCBI Taxonomy" id="504797"/>
    <lineage>
        <taxon>Bacteria</taxon>
        <taxon>Bacillati</taxon>
        <taxon>Actinomycetota</taxon>
        <taxon>Actinomycetes</taxon>
        <taxon>Propionibacteriales</taxon>
        <taxon>Actinopolymorphaceae</taxon>
        <taxon>Actinopolymorpha</taxon>
    </lineage>
</organism>
<sequence>MPDVPDTRRTARGWRDTARVISTVEELEELGTPIPVVRDKVLDVLHDAHIAWLAATPLVFLATAGADGRCDVSPKGDPSGFVHVLDRHTVAVPERPGNRRMDGHHNILANPHVGMICVIPGRPDTMRLNGRATLVRDAPFMDAMQVRGHRPALAVVIDVEEVFFHCPKAFRRADAWDPSAWRPDDAPAPADIALALWRKGQRREDVVEYYSRPTSRGDLYAAE</sequence>
<feature type="domain" description="Pyridoxamine 5'-phosphate oxidase N-terminal" evidence="1">
    <location>
        <begin position="46"/>
        <end position="166"/>
    </location>
</feature>
<dbReference type="SUPFAM" id="SSF50475">
    <property type="entry name" value="FMN-binding split barrel"/>
    <property type="match status" value="1"/>
</dbReference>
<dbReference type="Proteomes" id="UP000199052">
    <property type="component" value="Unassembled WGS sequence"/>
</dbReference>
<dbReference type="InterPro" id="IPR011576">
    <property type="entry name" value="Pyridox_Oxase_N"/>
</dbReference>
<dbReference type="RefSeq" id="WP_092890824.1">
    <property type="nucleotide sequence ID" value="NZ_FOOI01000036.1"/>
</dbReference>
<proteinExistence type="predicted"/>
<dbReference type="EMBL" id="FOOI01000036">
    <property type="protein sequence ID" value="SFH74001.1"/>
    <property type="molecule type" value="Genomic_DNA"/>
</dbReference>
<evidence type="ECO:0000259" key="1">
    <source>
        <dbReference type="Pfam" id="PF01243"/>
    </source>
</evidence>
<dbReference type="NCBIfam" id="TIGR04025">
    <property type="entry name" value="PPOX_FMN_DR2398"/>
    <property type="match status" value="1"/>
</dbReference>
<keyword evidence="5" id="KW-1185">Reference proteome</keyword>
<reference evidence="3 4" key="1">
    <citation type="submission" date="2016-10" db="EMBL/GenBank/DDBJ databases">
        <authorList>
            <person name="de Groot N.N."/>
        </authorList>
    </citation>
    <scope>NUCLEOTIDE SEQUENCE [LARGE SCALE GENOMIC DNA]</scope>
    <source>
        <strain evidence="3 4">CPCC 202808</strain>
    </source>
</reference>
<evidence type="ECO:0000313" key="2">
    <source>
        <dbReference type="EMBL" id="NYH82076.1"/>
    </source>
</evidence>